<dbReference type="SUPFAM" id="SSF52980">
    <property type="entry name" value="Restriction endonuclease-like"/>
    <property type="match status" value="1"/>
</dbReference>
<comment type="function">
    <text evidence="13">The heterodimer acts as both an ATP-dependent DNA helicase and an ATP-dependent, dual-direction single-stranded exonuclease. Recognizes the chi site generating a DNA molecule suitable for the initiation of homologous recombination. The AddA nuclease domain is required for chi fragment generation; this subunit has the helicase and 3' -&gt; 5' nuclease activities.</text>
</comment>
<dbReference type="InterPro" id="IPR000212">
    <property type="entry name" value="DNA_helicase_UvrD/REP"/>
</dbReference>
<dbReference type="GO" id="GO:0003690">
    <property type="term" value="F:double-stranded DNA binding"/>
    <property type="evidence" value="ECO:0007669"/>
    <property type="project" value="UniProtKB-UniRule"/>
</dbReference>
<dbReference type="GO" id="GO:0033202">
    <property type="term" value="C:DNA helicase complex"/>
    <property type="evidence" value="ECO:0007669"/>
    <property type="project" value="TreeGrafter"/>
</dbReference>
<comment type="catalytic activity">
    <reaction evidence="11 13">
        <text>Couples ATP hydrolysis with the unwinding of duplex DNA by translocating in the 3'-5' direction.</text>
        <dbReference type="EC" id="5.6.2.4"/>
    </reaction>
</comment>
<comment type="subunit">
    <text evidence="13">Heterodimer of AddA and AddB/RexB.</text>
</comment>
<dbReference type="InterPro" id="IPR038726">
    <property type="entry name" value="PDDEXK_AddAB-type"/>
</dbReference>
<evidence type="ECO:0000256" key="4">
    <source>
        <dbReference type="ARBA" id="ARBA00022801"/>
    </source>
</evidence>
<dbReference type="OrthoDB" id="9810135at2"/>
<keyword evidence="1 13" id="KW-0540">Nuclease</keyword>
<keyword evidence="5 13" id="KW-0347">Helicase</keyword>
<dbReference type="GO" id="GO:0005524">
    <property type="term" value="F:ATP binding"/>
    <property type="evidence" value="ECO:0007669"/>
    <property type="project" value="UniProtKB-UniRule"/>
</dbReference>
<dbReference type="PROSITE" id="PS51198">
    <property type="entry name" value="UVRD_HELICASE_ATP_BIND"/>
    <property type="match status" value="1"/>
</dbReference>
<dbReference type="InterPro" id="IPR014017">
    <property type="entry name" value="DNA_helicase_UvrD-like_C"/>
</dbReference>
<evidence type="ECO:0000256" key="1">
    <source>
        <dbReference type="ARBA" id="ARBA00022722"/>
    </source>
</evidence>
<evidence type="ECO:0000256" key="13">
    <source>
        <dbReference type="HAMAP-Rule" id="MF_01451"/>
    </source>
</evidence>
<evidence type="ECO:0000313" key="17">
    <source>
        <dbReference type="EMBL" id="SDH43910.1"/>
    </source>
</evidence>
<evidence type="ECO:0000256" key="10">
    <source>
        <dbReference type="ARBA" id="ARBA00023235"/>
    </source>
</evidence>
<sequence>MKMKWKPKPVGASWTESQWEAISGSGSSQLVSAAAGSGKTAVLVERIINKITDKDHPADVDRLLIVTFTNAAAAEMKNRIAEALEQEINKNPGSLYLRRQLALLNRAQISTLHSFCMSLIRKYYYKVNIDPQFRILDEIEGELMREEILDEVFEEQYSKENNTSFIDACDRFSGDKSDEGFRNVVRNVYRFSRAHPDPGHWLSTMASYYNLAEDQSMDELEWVKEIWRDVKARLSASFEALQKAKSLCELDGGPAPYLETIVEDEKMLETLYGASTWEKLYDSIQHIAFKRLKTIKKNEDVEETLKAQVKDIRDKVKKEINSIKTEAFDEHPYILLQDIKEMAVPVQTLVNTVRLFAESYQSAKEDKGLVDFSDLEHLCLAVLNEEDSEAVHECRYRFEEILVDEYQDTNHTQEAILQTISNGDNLFLVGDVKQSVYRFRLAEPALFLEKYQKYNQTNGIPGWKVDLDQNFRSRTEVLSAANFIFKQLMDEKAGDVKYDEAAELKAGNKEYQQMENRDPELALINKGDPLEYSSGQNADEAEEDTETAQLEARWMAEKIKQLINEQYQILDKETKQLRNITYRDVVILMRSMPWASTIMEEFKKEGLPVYAELSGGYFEAVEINIMLSLLQVIDNPRQDIPLASVLRSPIVGMNEEELAQIRLMNKKSTFFDALKESVISGPASVWKEKALLFYEKLRVWRERARSESLSEFIWDLLQETGYYDFAGGLPGGKQRQANLLALYDRARSYEKTSFRGLFRFLRFIERIQERGDDLGTARALGEQEDVIRLMTIHKSKGLEFPVVFIAGLNKQFNFQDVYRNVLLHKDLGIGAKSIDPSQRVIKESIPQLAVKKRIHRENIAEEMRVLYVAMTRAKEKLFLVGTLKKAEKTLNAWLEYTQHGEWVLPEVDRLKAKSYADWIGPALFRHHSAKDWQQEEGSCGFSDVYYYPSNWKITFVEHQDLQEADEDVVSVVQEVEQALKQQQPVNVQSEHLNDIEKKLSWSYPYQSSVTHRSKQTVSEYKRTLQDEYSEPAFQPSFQSQHAERPLFMQQKNTRPTERGTAVHTVMEHIPLETTISKENCQHNITELVYKELLTEEQANMVEASEIVSFFSSNLGERMKKSSQVFREIPFSYGLKESSAEDLILIQGAVDCVFRDERGQLVLIDYKTDAFKSRFPGNINTAVTMMKDRYQSQIDLYLEALSNIWQEEIQEAYLYAFDGHYVIDMMN</sequence>
<dbReference type="HAMAP" id="MF_01451">
    <property type="entry name" value="AddA"/>
    <property type="match status" value="1"/>
</dbReference>
<keyword evidence="18" id="KW-1185">Reference proteome</keyword>
<evidence type="ECO:0000256" key="5">
    <source>
        <dbReference type="ARBA" id="ARBA00022806"/>
    </source>
</evidence>
<dbReference type="InterPro" id="IPR014016">
    <property type="entry name" value="UvrD-like_ATP-bd"/>
</dbReference>
<dbReference type="SUPFAM" id="SSF52540">
    <property type="entry name" value="P-loop containing nucleoside triphosphate hydrolases"/>
    <property type="match status" value="1"/>
</dbReference>
<evidence type="ECO:0000256" key="6">
    <source>
        <dbReference type="ARBA" id="ARBA00022839"/>
    </source>
</evidence>
<dbReference type="Pfam" id="PF00580">
    <property type="entry name" value="UvrD-helicase"/>
    <property type="match status" value="1"/>
</dbReference>
<organism evidence="17 18">
    <name type="scientific">Alteribacillus bidgolensis</name>
    <dbReference type="NCBI Taxonomy" id="930129"/>
    <lineage>
        <taxon>Bacteria</taxon>
        <taxon>Bacillati</taxon>
        <taxon>Bacillota</taxon>
        <taxon>Bacilli</taxon>
        <taxon>Bacillales</taxon>
        <taxon>Bacillaceae</taxon>
        <taxon>Alteribacillus</taxon>
    </lineage>
</organism>
<comment type="similarity">
    <text evidence="13">Belongs to the helicase family. AddA subfamily.</text>
</comment>
<dbReference type="GO" id="GO:0005829">
    <property type="term" value="C:cytosol"/>
    <property type="evidence" value="ECO:0007669"/>
    <property type="project" value="TreeGrafter"/>
</dbReference>
<evidence type="ECO:0000256" key="7">
    <source>
        <dbReference type="ARBA" id="ARBA00022840"/>
    </source>
</evidence>
<dbReference type="Gene3D" id="3.40.50.300">
    <property type="entry name" value="P-loop containing nucleotide triphosphate hydrolases"/>
    <property type="match status" value="4"/>
</dbReference>
<keyword evidence="8 13" id="KW-0238">DNA-binding</keyword>
<keyword evidence="6 13" id="KW-0269">Exonuclease</keyword>
<dbReference type="PANTHER" id="PTHR11070:SF48">
    <property type="entry name" value="ATP-DEPENDENT HELICASE_NUCLEASE SUBUNIT A"/>
    <property type="match status" value="1"/>
</dbReference>
<dbReference type="STRING" id="930129.SAMN05216352_101294"/>
<gene>
    <name evidence="13" type="primary">addA</name>
    <name evidence="17" type="ORF">SAMN05216352_101294</name>
</gene>
<dbReference type="EMBL" id="FNDU01000001">
    <property type="protein sequence ID" value="SDH43910.1"/>
    <property type="molecule type" value="Genomic_DNA"/>
</dbReference>
<dbReference type="GO" id="GO:0000724">
    <property type="term" value="P:double-strand break repair via homologous recombination"/>
    <property type="evidence" value="ECO:0007669"/>
    <property type="project" value="UniProtKB-UniRule"/>
</dbReference>
<feature type="domain" description="UvrD-like helicase C-terminal" evidence="16">
    <location>
        <begin position="501"/>
        <end position="797"/>
    </location>
</feature>
<evidence type="ECO:0000256" key="11">
    <source>
        <dbReference type="ARBA" id="ARBA00034617"/>
    </source>
</evidence>
<dbReference type="InterPro" id="IPR011604">
    <property type="entry name" value="PDDEXK-like_dom_sf"/>
</dbReference>
<keyword evidence="10 13" id="KW-0413">Isomerase</keyword>
<keyword evidence="4 13" id="KW-0378">Hydrolase</keyword>
<comment type="catalytic activity">
    <reaction evidence="12 13">
        <text>ATP + H2O = ADP + phosphate + H(+)</text>
        <dbReference type="Rhea" id="RHEA:13065"/>
        <dbReference type="ChEBI" id="CHEBI:15377"/>
        <dbReference type="ChEBI" id="CHEBI:15378"/>
        <dbReference type="ChEBI" id="CHEBI:30616"/>
        <dbReference type="ChEBI" id="CHEBI:43474"/>
        <dbReference type="ChEBI" id="CHEBI:456216"/>
        <dbReference type="EC" id="5.6.2.4"/>
    </reaction>
</comment>
<dbReference type="InterPro" id="IPR014152">
    <property type="entry name" value="AddA"/>
</dbReference>
<dbReference type="RefSeq" id="WP_091579877.1">
    <property type="nucleotide sequence ID" value="NZ_FNDU01000001.1"/>
</dbReference>
<proteinExistence type="inferred from homology"/>
<feature type="binding site" evidence="14">
    <location>
        <begin position="33"/>
        <end position="40"/>
    </location>
    <ligand>
        <name>ATP</name>
        <dbReference type="ChEBI" id="CHEBI:30616"/>
    </ligand>
</feature>
<keyword evidence="7 13" id="KW-0067">ATP-binding</keyword>
<evidence type="ECO:0000259" key="15">
    <source>
        <dbReference type="PROSITE" id="PS51198"/>
    </source>
</evidence>
<dbReference type="CDD" id="cd18807">
    <property type="entry name" value="SF1_C_UvrD"/>
    <property type="match status" value="1"/>
</dbReference>
<evidence type="ECO:0000256" key="3">
    <source>
        <dbReference type="ARBA" id="ARBA00022763"/>
    </source>
</evidence>
<dbReference type="GO" id="GO:0043138">
    <property type="term" value="F:3'-5' DNA helicase activity"/>
    <property type="evidence" value="ECO:0007669"/>
    <property type="project" value="UniProtKB-UniRule"/>
</dbReference>
<dbReference type="NCBIfam" id="TIGR02785">
    <property type="entry name" value="addA_Gpos"/>
    <property type="match status" value="1"/>
</dbReference>
<reference evidence="17 18" key="1">
    <citation type="submission" date="2016-10" db="EMBL/GenBank/DDBJ databases">
        <authorList>
            <person name="de Groot N.N."/>
        </authorList>
    </citation>
    <scope>NUCLEOTIDE SEQUENCE [LARGE SCALE GENOMIC DNA]</scope>
    <source>
        <strain evidence="18">P4B,CCM 7963,CECT 7998,DSM 25260,IBRC-M 10614,KCTC 13821</strain>
    </source>
</reference>
<evidence type="ECO:0000259" key="16">
    <source>
        <dbReference type="PROSITE" id="PS51217"/>
    </source>
</evidence>
<dbReference type="EC" id="3.1.-.-" evidence="13"/>
<evidence type="ECO:0000313" key="18">
    <source>
        <dbReference type="Proteomes" id="UP000199017"/>
    </source>
</evidence>
<feature type="domain" description="UvrD-like helicase ATP-binding" evidence="15">
    <location>
        <begin position="12"/>
        <end position="474"/>
    </location>
</feature>
<dbReference type="FunFam" id="3.40.50.300:FF:001236">
    <property type="entry name" value="ATP-dependent helicase/nuclease subunit A"/>
    <property type="match status" value="1"/>
</dbReference>
<dbReference type="InterPro" id="IPR011335">
    <property type="entry name" value="Restrct_endonuc-II-like"/>
</dbReference>
<dbReference type="PROSITE" id="PS51217">
    <property type="entry name" value="UVRD_HELICASE_CTER"/>
    <property type="match status" value="1"/>
</dbReference>
<dbReference type="Proteomes" id="UP000199017">
    <property type="component" value="Unassembled WGS sequence"/>
</dbReference>
<dbReference type="Pfam" id="PF13361">
    <property type="entry name" value="UvrD_C"/>
    <property type="match status" value="1"/>
</dbReference>
<keyword evidence="3 13" id="KW-0227">DNA damage</keyword>
<evidence type="ECO:0000256" key="12">
    <source>
        <dbReference type="ARBA" id="ARBA00048988"/>
    </source>
</evidence>
<dbReference type="Gene3D" id="3.90.320.10">
    <property type="match status" value="1"/>
</dbReference>
<dbReference type="PANTHER" id="PTHR11070">
    <property type="entry name" value="UVRD / RECB / PCRA DNA HELICASE FAMILY MEMBER"/>
    <property type="match status" value="1"/>
</dbReference>
<dbReference type="Pfam" id="PF12705">
    <property type="entry name" value="PDDEXK_1"/>
    <property type="match status" value="1"/>
</dbReference>
<evidence type="ECO:0000256" key="14">
    <source>
        <dbReference type="PROSITE-ProRule" id="PRU00560"/>
    </source>
</evidence>
<evidence type="ECO:0000256" key="2">
    <source>
        <dbReference type="ARBA" id="ARBA00022741"/>
    </source>
</evidence>
<keyword evidence="9 13" id="KW-0234">DNA repair</keyword>
<dbReference type="AlphaFoldDB" id="A0A1G8CGA3"/>
<dbReference type="GO" id="GO:0016887">
    <property type="term" value="F:ATP hydrolysis activity"/>
    <property type="evidence" value="ECO:0007669"/>
    <property type="project" value="RHEA"/>
</dbReference>
<comment type="cofactor">
    <cofactor evidence="13">
        <name>Mg(2+)</name>
        <dbReference type="ChEBI" id="CHEBI:18420"/>
    </cofactor>
</comment>
<dbReference type="GO" id="GO:0008408">
    <property type="term" value="F:3'-5' exonuclease activity"/>
    <property type="evidence" value="ECO:0007669"/>
    <property type="project" value="UniProtKB-UniRule"/>
</dbReference>
<dbReference type="EC" id="5.6.2.4" evidence="13"/>
<protein>
    <recommendedName>
        <fullName evidence="13">ATP-dependent helicase/nuclease subunit A</fullName>
        <ecNumber evidence="13">3.1.-.-</ecNumber>
        <ecNumber evidence="13">5.6.2.4</ecNumber>
    </recommendedName>
    <alternativeName>
        <fullName evidence="13">ATP-dependent helicase/nuclease AddA</fullName>
    </alternativeName>
    <alternativeName>
        <fullName evidence="13">DNA 3'-5' helicase AddA</fullName>
    </alternativeName>
</protein>
<evidence type="ECO:0000256" key="8">
    <source>
        <dbReference type="ARBA" id="ARBA00023125"/>
    </source>
</evidence>
<name>A0A1G8CGA3_9BACI</name>
<accession>A0A1G8CGA3</accession>
<keyword evidence="2 13" id="KW-0547">Nucleotide-binding</keyword>
<evidence type="ECO:0000256" key="9">
    <source>
        <dbReference type="ARBA" id="ARBA00023204"/>
    </source>
</evidence>
<dbReference type="InterPro" id="IPR027417">
    <property type="entry name" value="P-loop_NTPase"/>
</dbReference>